<organism evidence="2">
    <name type="scientific">Caenorhabditis brenneri</name>
    <name type="common">Nematode worm</name>
    <dbReference type="NCBI Taxonomy" id="135651"/>
    <lineage>
        <taxon>Eukaryota</taxon>
        <taxon>Metazoa</taxon>
        <taxon>Ecdysozoa</taxon>
        <taxon>Nematoda</taxon>
        <taxon>Chromadorea</taxon>
        <taxon>Rhabditida</taxon>
        <taxon>Rhabditina</taxon>
        <taxon>Rhabditomorpha</taxon>
        <taxon>Rhabditoidea</taxon>
        <taxon>Rhabditidae</taxon>
        <taxon>Peloderinae</taxon>
        <taxon>Caenorhabditis</taxon>
    </lineage>
</organism>
<gene>
    <name evidence="1" type="ORF">CAEBREN_30914</name>
</gene>
<dbReference type="HOGENOM" id="CLU_024722_3_1_1"/>
<dbReference type="Proteomes" id="UP000008068">
    <property type="component" value="Unassembled WGS sequence"/>
</dbReference>
<dbReference type="STRING" id="135651.G0P8R2"/>
<dbReference type="eggNOG" id="KOG1800">
    <property type="taxonomic scope" value="Eukaryota"/>
</dbReference>
<name>G0P8R2_CAEBE</name>
<dbReference type="OrthoDB" id="333024at2759"/>
<accession>G0P8R2</accession>
<dbReference type="EMBL" id="GL380138">
    <property type="protein sequence ID" value="EGT47975.1"/>
    <property type="molecule type" value="Genomic_DNA"/>
</dbReference>
<dbReference type="AlphaFoldDB" id="G0P8R2"/>
<evidence type="ECO:0000313" key="2">
    <source>
        <dbReference type="Proteomes" id="UP000008068"/>
    </source>
</evidence>
<keyword evidence="2" id="KW-1185">Reference proteome</keyword>
<dbReference type="InParanoid" id="G0P8R2"/>
<proteinExistence type="predicted"/>
<reference evidence="2" key="1">
    <citation type="submission" date="2011-07" db="EMBL/GenBank/DDBJ databases">
        <authorList>
            <consortium name="Caenorhabditis brenneri Sequencing and Analysis Consortium"/>
            <person name="Wilson R.K."/>
        </authorList>
    </citation>
    <scope>NUCLEOTIDE SEQUENCE [LARGE SCALE GENOMIC DNA]</scope>
    <source>
        <strain evidence="2">PB2801</strain>
    </source>
</reference>
<dbReference type="Gene3D" id="3.40.50.720">
    <property type="entry name" value="NAD(P)-binding Rossmann-like Domain"/>
    <property type="match status" value="1"/>
</dbReference>
<protein>
    <submittedName>
        <fullName evidence="1">Uncharacterized protein</fullName>
    </submittedName>
</protein>
<sequence>MLLAERKVPFISWDAWKLIDQQERDQGKLTGKIREKFTTFEKFLSK</sequence>
<evidence type="ECO:0000313" key="1">
    <source>
        <dbReference type="EMBL" id="EGT47975.1"/>
    </source>
</evidence>